<keyword evidence="3" id="KW-1185">Reference proteome</keyword>
<evidence type="ECO:0000313" key="2">
    <source>
        <dbReference type="EMBL" id="GMA30688.1"/>
    </source>
</evidence>
<feature type="transmembrane region" description="Helical" evidence="1">
    <location>
        <begin position="69"/>
        <end position="89"/>
    </location>
</feature>
<comment type="caution">
    <text evidence="2">The sequence shown here is derived from an EMBL/GenBank/DDBJ whole genome shotgun (WGS) entry which is preliminary data.</text>
</comment>
<dbReference type="EMBL" id="BSUM01000001">
    <property type="protein sequence ID" value="GMA30688.1"/>
    <property type="molecule type" value="Genomic_DNA"/>
</dbReference>
<protein>
    <recommendedName>
        <fullName evidence="4">VanZ family protein</fullName>
    </recommendedName>
</protein>
<keyword evidence="1" id="KW-1133">Transmembrane helix</keyword>
<dbReference type="RefSeq" id="WP_284249395.1">
    <property type="nucleotide sequence ID" value="NZ_BSUM01000001.1"/>
</dbReference>
<dbReference type="Proteomes" id="UP001157161">
    <property type="component" value="Unassembled WGS sequence"/>
</dbReference>
<proteinExistence type="predicted"/>
<evidence type="ECO:0000313" key="3">
    <source>
        <dbReference type="Proteomes" id="UP001157161"/>
    </source>
</evidence>
<accession>A0AA37XDA0</accession>
<feature type="transmembrane region" description="Helical" evidence="1">
    <location>
        <begin position="45"/>
        <end position="62"/>
    </location>
</feature>
<gene>
    <name evidence="2" type="ORF">GCM10025875_06800</name>
</gene>
<feature type="transmembrane region" description="Helical" evidence="1">
    <location>
        <begin position="95"/>
        <end position="115"/>
    </location>
</feature>
<evidence type="ECO:0000256" key="1">
    <source>
        <dbReference type="SAM" id="Phobius"/>
    </source>
</evidence>
<evidence type="ECO:0008006" key="4">
    <source>
        <dbReference type="Google" id="ProtNLM"/>
    </source>
</evidence>
<reference evidence="2" key="2">
    <citation type="submission" date="2023-02" db="EMBL/GenBank/DDBJ databases">
        <authorList>
            <person name="Sun Q."/>
            <person name="Mori K."/>
        </authorList>
    </citation>
    <scope>NUCLEOTIDE SEQUENCE</scope>
    <source>
        <strain evidence="2">NBRC 112290</strain>
    </source>
</reference>
<keyword evidence="1" id="KW-0812">Transmembrane</keyword>
<organism evidence="2 3">
    <name type="scientific">Litorihabitans aurantiacus</name>
    <dbReference type="NCBI Taxonomy" id="1930061"/>
    <lineage>
        <taxon>Bacteria</taxon>
        <taxon>Bacillati</taxon>
        <taxon>Actinomycetota</taxon>
        <taxon>Actinomycetes</taxon>
        <taxon>Micrococcales</taxon>
        <taxon>Beutenbergiaceae</taxon>
        <taxon>Litorihabitans</taxon>
    </lineage>
</organism>
<dbReference type="AlphaFoldDB" id="A0AA37XDA0"/>
<sequence>MPPRSTLVLRRLLLAAALAVNLWAMYAPAVPGPGVELPLGLRPDLVGHAASFAALTFTGLLAGVRPRLLLALVALNAVASEVVQHLFLPDRTGDLADLAADAVGIAVGWLAWRAARRLRERRRARPGPDPSGR</sequence>
<reference evidence="2" key="1">
    <citation type="journal article" date="2014" name="Int. J. Syst. Evol. Microbiol.">
        <title>Complete genome sequence of Corynebacterium casei LMG S-19264T (=DSM 44701T), isolated from a smear-ripened cheese.</title>
        <authorList>
            <consortium name="US DOE Joint Genome Institute (JGI-PGF)"/>
            <person name="Walter F."/>
            <person name="Albersmeier A."/>
            <person name="Kalinowski J."/>
            <person name="Ruckert C."/>
        </authorList>
    </citation>
    <scope>NUCLEOTIDE SEQUENCE</scope>
    <source>
        <strain evidence="2">NBRC 112290</strain>
    </source>
</reference>
<name>A0AA37XDA0_9MICO</name>
<keyword evidence="1" id="KW-0472">Membrane</keyword>